<dbReference type="RefSeq" id="WP_147121651.1">
    <property type="nucleotide sequence ID" value="NZ_VOPY01000001.1"/>
</dbReference>
<evidence type="ECO:0000256" key="2">
    <source>
        <dbReference type="ARBA" id="ARBA00005254"/>
    </source>
</evidence>
<comment type="pathway">
    <text evidence="1">Lipid metabolism; fatty acid beta-oxidation.</text>
</comment>
<dbReference type="PANTHER" id="PTHR43149:SF1">
    <property type="entry name" value="DELTA(3,5)-DELTA(2,4)-DIENOYL-COA ISOMERASE, MITOCHONDRIAL"/>
    <property type="match status" value="1"/>
</dbReference>
<name>A0A5C6UMN6_9SPHN</name>
<accession>A0A5C6UMN6</accession>
<dbReference type="AlphaFoldDB" id="A0A5C6UMN6"/>
<organism evidence="6 7">
    <name type="scientific">Flavisphingopyxis soli</name>
    <dbReference type="NCBI Taxonomy" id="2601267"/>
    <lineage>
        <taxon>Bacteria</taxon>
        <taxon>Pseudomonadati</taxon>
        <taxon>Pseudomonadota</taxon>
        <taxon>Alphaproteobacteria</taxon>
        <taxon>Sphingomonadales</taxon>
        <taxon>Sphingopyxidaceae</taxon>
        <taxon>Flavisphingopyxis</taxon>
    </lineage>
</organism>
<keyword evidence="5" id="KW-0413">Isomerase</keyword>
<sequence length="264" mass="28211">MTETFHDRVTMTLSGGVADVRLTRADKLNALDPAMFDGIEAVLARLSAAADVRCVVLSGEGRAFCAGLDLASMGSMDAPADIMERSHGAANIFQHVAWGWRTLPMPVIAAVRGIAFGGGLQIMSGADSVIAAPGTRLGVMEIKWGIVPDMAGFALWKGRVRDDHLRELAYTGREFTAEDGLAMGFVSRIDDDPHGAAMALATQIAGRNPQAVRAIKRLANAAPDKDADKILLNESHEQQQLLGSKNQMEAIAANMQKRAPDFDD</sequence>
<dbReference type="InterPro" id="IPR001753">
    <property type="entry name" value="Enoyl-CoA_hydra/iso"/>
</dbReference>
<proteinExistence type="inferred from homology"/>
<keyword evidence="4" id="KW-0443">Lipid metabolism</keyword>
<evidence type="ECO:0000256" key="4">
    <source>
        <dbReference type="ARBA" id="ARBA00023098"/>
    </source>
</evidence>
<dbReference type="Proteomes" id="UP000321129">
    <property type="component" value="Unassembled WGS sequence"/>
</dbReference>
<dbReference type="Pfam" id="PF00378">
    <property type="entry name" value="ECH_1"/>
    <property type="match status" value="1"/>
</dbReference>
<dbReference type="UniPathway" id="UPA00659"/>
<evidence type="ECO:0000313" key="7">
    <source>
        <dbReference type="Proteomes" id="UP000321129"/>
    </source>
</evidence>
<keyword evidence="7" id="KW-1185">Reference proteome</keyword>
<gene>
    <name evidence="6" type="ORF">FSZ31_03540</name>
</gene>
<evidence type="ECO:0000256" key="5">
    <source>
        <dbReference type="ARBA" id="ARBA00023235"/>
    </source>
</evidence>
<dbReference type="SUPFAM" id="SSF52096">
    <property type="entry name" value="ClpP/crotonase"/>
    <property type="match status" value="1"/>
</dbReference>
<dbReference type="Gene3D" id="3.90.226.10">
    <property type="entry name" value="2-enoyl-CoA Hydratase, Chain A, domain 1"/>
    <property type="match status" value="1"/>
</dbReference>
<evidence type="ECO:0000256" key="3">
    <source>
        <dbReference type="ARBA" id="ARBA00022832"/>
    </source>
</evidence>
<dbReference type="NCBIfam" id="NF005699">
    <property type="entry name" value="PRK07509.1"/>
    <property type="match status" value="1"/>
</dbReference>
<dbReference type="CDD" id="cd06558">
    <property type="entry name" value="crotonase-like"/>
    <property type="match status" value="1"/>
</dbReference>
<dbReference type="EMBL" id="VOPY01000001">
    <property type="protein sequence ID" value="TXC73814.1"/>
    <property type="molecule type" value="Genomic_DNA"/>
</dbReference>
<dbReference type="Gene3D" id="1.10.12.10">
    <property type="entry name" value="Lyase 2-enoyl-coa Hydratase, Chain A, domain 2"/>
    <property type="match status" value="1"/>
</dbReference>
<comment type="similarity">
    <text evidence="2">Belongs to the enoyl-CoA hydratase/isomerase family.</text>
</comment>
<dbReference type="InterPro" id="IPR029045">
    <property type="entry name" value="ClpP/crotonase-like_dom_sf"/>
</dbReference>
<dbReference type="GO" id="GO:0006635">
    <property type="term" value="P:fatty acid beta-oxidation"/>
    <property type="evidence" value="ECO:0007669"/>
    <property type="project" value="UniProtKB-UniPathway"/>
</dbReference>
<protein>
    <submittedName>
        <fullName evidence="6">Crotonase/enoyl-CoA hydratase family protein</fullName>
    </submittedName>
</protein>
<dbReference type="GO" id="GO:0016853">
    <property type="term" value="F:isomerase activity"/>
    <property type="evidence" value="ECO:0007669"/>
    <property type="project" value="UniProtKB-KW"/>
</dbReference>
<evidence type="ECO:0000256" key="1">
    <source>
        <dbReference type="ARBA" id="ARBA00005005"/>
    </source>
</evidence>
<dbReference type="OrthoDB" id="9802898at2"/>
<dbReference type="InterPro" id="IPR014748">
    <property type="entry name" value="Enoyl-CoA_hydra_C"/>
</dbReference>
<evidence type="ECO:0000313" key="6">
    <source>
        <dbReference type="EMBL" id="TXC73814.1"/>
    </source>
</evidence>
<dbReference type="InterPro" id="IPR045002">
    <property type="entry name" value="Ech1-like"/>
</dbReference>
<keyword evidence="3" id="KW-0276">Fatty acid metabolism</keyword>
<comment type="caution">
    <text evidence="6">The sequence shown here is derived from an EMBL/GenBank/DDBJ whole genome shotgun (WGS) entry which is preliminary data.</text>
</comment>
<dbReference type="PANTHER" id="PTHR43149">
    <property type="entry name" value="ENOYL-COA HYDRATASE"/>
    <property type="match status" value="1"/>
</dbReference>
<reference evidence="6 7" key="1">
    <citation type="submission" date="2019-08" db="EMBL/GenBank/DDBJ databases">
        <title>Sphingorhabdus soil sp. nov., isolated from arctic soil.</title>
        <authorList>
            <person name="Liu Y."/>
        </authorList>
    </citation>
    <scope>NUCLEOTIDE SEQUENCE [LARGE SCALE GENOMIC DNA]</scope>
    <source>
        <strain evidence="6 7">D-2Q-5-6</strain>
    </source>
</reference>